<reference evidence="2" key="1">
    <citation type="submission" date="2021-10" db="EMBL/GenBank/DDBJ databases">
        <title>Melipona bicolor Genome sequencing and assembly.</title>
        <authorList>
            <person name="Araujo N.S."/>
            <person name="Arias M.C."/>
        </authorList>
    </citation>
    <scope>NUCLEOTIDE SEQUENCE</scope>
    <source>
        <strain evidence="2">USP_2M_L1-L4_2017</strain>
        <tissue evidence="2">Whole body</tissue>
    </source>
</reference>
<evidence type="ECO:0000256" key="1">
    <source>
        <dbReference type="SAM" id="MobiDB-lite"/>
    </source>
</evidence>
<dbReference type="Proteomes" id="UP001177670">
    <property type="component" value="Unassembled WGS sequence"/>
</dbReference>
<protein>
    <submittedName>
        <fullName evidence="2">Uncharacterized protein</fullName>
    </submittedName>
</protein>
<comment type="caution">
    <text evidence="2">The sequence shown here is derived from an EMBL/GenBank/DDBJ whole genome shotgun (WGS) entry which is preliminary data.</text>
</comment>
<keyword evidence="3" id="KW-1185">Reference proteome</keyword>
<organism evidence="2 3">
    <name type="scientific">Melipona bicolor</name>
    <dbReference type="NCBI Taxonomy" id="60889"/>
    <lineage>
        <taxon>Eukaryota</taxon>
        <taxon>Metazoa</taxon>
        <taxon>Ecdysozoa</taxon>
        <taxon>Arthropoda</taxon>
        <taxon>Hexapoda</taxon>
        <taxon>Insecta</taxon>
        <taxon>Pterygota</taxon>
        <taxon>Neoptera</taxon>
        <taxon>Endopterygota</taxon>
        <taxon>Hymenoptera</taxon>
        <taxon>Apocrita</taxon>
        <taxon>Aculeata</taxon>
        <taxon>Apoidea</taxon>
        <taxon>Anthophila</taxon>
        <taxon>Apidae</taxon>
        <taxon>Melipona</taxon>
    </lineage>
</organism>
<feature type="region of interest" description="Disordered" evidence="1">
    <location>
        <begin position="1"/>
        <end position="27"/>
    </location>
</feature>
<sequence length="83" mass="9020">MLVGGERRWDERRGGRNATNGVAIAEGNSTSSMADEVVVVETGITRASNKETAAPSSRKPPSIRVPRELLTMYLVKPRKNQAP</sequence>
<gene>
    <name evidence="2" type="ORF">K0M31_017213</name>
</gene>
<feature type="compositionally biased region" description="Basic and acidic residues" evidence="1">
    <location>
        <begin position="1"/>
        <end position="14"/>
    </location>
</feature>
<evidence type="ECO:0000313" key="2">
    <source>
        <dbReference type="EMBL" id="KAK1130909.1"/>
    </source>
</evidence>
<dbReference type="AlphaFoldDB" id="A0AA40G5L7"/>
<name>A0AA40G5L7_9HYME</name>
<evidence type="ECO:0000313" key="3">
    <source>
        <dbReference type="Proteomes" id="UP001177670"/>
    </source>
</evidence>
<accession>A0AA40G5L7</accession>
<dbReference type="EMBL" id="JAHYIQ010000006">
    <property type="protein sequence ID" value="KAK1130909.1"/>
    <property type="molecule type" value="Genomic_DNA"/>
</dbReference>
<proteinExistence type="predicted"/>